<protein>
    <recommendedName>
        <fullName evidence="3 8">Mediator of RNA polymerase II transcription subunit 18</fullName>
    </recommendedName>
    <alternativeName>
        <fullName evidence="7 8">Mediator complex subunit 18</fullName>
    </alternativeName>
</protein>
<accession>A0A6A5KL24</accession>
<evidence type="ECO:0000256" key="4">
    <source>
        <dbReference type="ARBA" id="ARBA00023015"/>
    </source>
</evidence>
<evidence type="ECO:0000313" key="10">
    <source>
        <dbReference type="Proteomes" id="UP000800040"/>
    </source>
</evidence>
<evidence type="ECO:0000256" key="1">
    <source>
        <dbReference type="ARBA" id="ARBA00004123"/>
    </source>
</evidence>
<keyword evidence="4 8" id="KW-0805">Transcription regulation</keyword>
<dbReference type="InterPro" id="IPR019095">
    <property type="entry name" value="Mediator_Med18"/>
</dbReference>
<sequence length="271" mass="30527">MHELNLYGQVTYPRYEQVLNILAGVAAMQPQRVYERRIIYKPLREPEEPGANLGRRGGTQTVAQKAKQQAAPVVLYYTYLTQKLTEDDFFAQDSVNSLSAWVEDGEEPVWSQAFYDVPDTGDRGVSIRFTNTTDLLSGDPHAHMIASGPNQFVTEFYEEGYRFVHGNVIIFLHRMLHEPGARNIQKSPKVKIPAWADLQLVDPSGAYVFDATVRVEDFNNAVVLEAGVNELKKFQTQMKGCVNLALPDRLALDTRVKYKPSPAPATQARPR</sequence>
<dbReference type="EMBL" id="ML975246">
    <property type="protein sequence ID" value="KAF1839135.1"/>
    <property type="molecule type" value="Genomic_DNA"/>
</dbReference>
<dbReference type="GO" id="GO:0003712">
    <property type="term" value="F:transcription coregulator activity"/>
    <property type="evidence" value="ECO:0007669"/>
    <property type="project" value="InterPro"/>
</dbReference>
<comment type="function">
    <text evidence="8">Component of the Mediator complex, a coactivator involved in the regulated transcription of nearly all RNA polymerase II-dependent genes. Mediator functions as a bridge to convey information from gene-specific regulatory proteins to the basal RNA polymerase II transcription machinery. Mediator is recruited to promoters by direct interactions with regulatory proteins and serves as a scaffold for the assembly of a functional preinitiation complex with RNA polymerase II and the general transcription factors.</text>
</comment>
<dbReference type="PANTHER" id="PTHR13321:SF2">
    <property type="entry name" value="MEDIATOR OF RNA POLYMERASE II TRANSCRIPTION SUBUNIT 18"/>
    <property type="match status" value="1"/>
</dbReference>
<dbReference type="AlphaFoldDB" id="A0A6A5KL24"/>
<comment type="subcellular location">
    <subcellularLocation>
        <location evidence="1 8">Nucleus</location>
    </subcellularLocation>
</comment>
<comment type="similarity">
    <text evidence="2 8">Belongs to the Mediator complex subunit 18 family.</text>
</comment>
<organism evidence="9 10">
    <name type="scientific">Decorospora gaudefroyi</name>
    <dbReference type="NCBI Taxonomy" id="184978"/>
    <lineage>
        <taxon>Eukaryota</taxon>
        <taxon>Fungi</taxon>
        <taxon>Dikarya</taxon>
        <taxon>Ascomycota</taxon>
        <taxon>Pezizomycotina</taxon>
        <taxon>Dothideomycetes</taxon>
        <taxon>Pleosporomycetidae</taxon>
        <taxon>Pleosporales</taxon>
        <taxon>Pleosporineae</taxon>
        <taxon>Pleosporaceae</taxon>
        <taxon>Decorospora</taxon>
    </lineage>
</organism>
<dbReference type="Pfam" id="PF09637">
    <property type="entry name" value="Med18"/>
    <property type="match status" value="1"/>
</dbReference>
<dbReference type="GO" id="GO:0016592">
    <property type="term" value="C:mediator complex"/>
    <property type="evidence" value="ECO:0007669"/>
    <property type="project" value="InterPro"/>
</dbReference>
<keyword evidence="5 8" id="KW-0804">Transcription</keyword>
<evidence type="ECO:0000313" key="9">
    <source>
        <dbReference type="EMBL" id="KAF1839135.1"/>
    </source>
</evidence>
<evidence type="ECO:0000256" key="3">
    <source>
        <dbReference type="ARBA" id="ARBA00019612"/>
    </source>
</evidence>
<dbReference type="OrthoDB" id="5348092at2759"/>
<dbReference type="Gene3D" id="2.40.320.10">
    <property type="entry name" value="Hypothetical Protein Pfu-838710-001"/>
    <property type="match status" value="1"/>
</dbReference>
<evidence type="ECO:0000256" key="2">
    <source>
        <dbReference type="ARBA" id="ARBA00009814"/>
    </source>
</evidence>
<keyword evidence="6 8" id="KW-0539">Nucleus</keyword>
<dbReference type="GO" id="GO:0006369">
    <property type="term" value="P:termination of RNA polymerase II transcription"/>
    <property type="evidence" value="ECO:0007669"/>
    <property type="project" value="TreeGrafter"/>
</dbReference>
<dbReference type="PANTHER" id="PTHR13321">
    <property type="entry name" value="MEDIATOR OF RNA POLYMERASE II TRANSCRIPTION, SUBUNIT 18"/>
    <property type="match status" value="1"/>
</dbReference>
<gene>
    <name evidence="8" type="primary">MED18</name>
    <name evidence="9" type="ORF">BDW02DRAFT_539916</name>
</gene>
<evidence type="ECO:0000256" key="5">
    <source>
        <dbReference type="ARBA" id="ARBA00023163"/>
    </source>
</evidence>
<proteinExistence type="inferred from homology"/>
<evidence type="ECO:0000256" key="8">
    <source>
        <dbReference type="RuleBase" id="RU364150"/>
    </source>
</evidence>
<comment type="subunit">
    <text evidence="8">Component of the Mediator complex.</text>
</comment>
<name>A0A6A5KL24_9PLEO</name>
<dbReference type="Proteomes" id="UP000800040">
    <property type="component" value="Unassembled WGS sequence"/>
</dbReference>
<keyword evidence="10" id="KW-1185">Reference proteome</keyword>
<keyword evidence="8" id="KW-0010">Activator</keyword>
<evidence type="ECO:0000256" key="6">
    <source>
        <dbReference type="ARBA" id="ARBA00023242"/>
    </source>
</evidence>
<evidence type="ECO:0000256" key="7">
    <source>
        <dbReference type="ARBA" id="ARBA00032012"/>
    </source>
</evidence>
<reference evidence="9" key="1">
    <citation type="submission" date="2020-01" db="EMBL/GenBank/DDBJ databases">
        <authorList>
            <consortium name="DOE Joint Genome Institute"/>
            <person name="Haridas S."/>
            <person name="Albert R."/>
            <person name="Binder M."/>
            <person name="Bloem J."/>
            <person name="Labutti K."/>
            <person name="Salamov A."/>
            <person name="Andreopoulos B."/>
            <person name="Baker S.E."/>
            <person name="Barry K."/>
            <person name="Bills G."/>
            <person name="Bluhm B.H."/>
            <person name="Cannon C."/>
            <person name="Castanera R."/>
            <person name="Culley D.E."/>
            <person name="Daum C."/>
            <person name="Ezra D."/>
            <person name="Gonzalez J.B."/>
            <person name="Henrissat B."/>
            <person name="Kuo A."/>
            <person name="Liang C."/>
            <person name="Lipzen A."/>
            <person name="Lutzoni F."/>
            <person name="Magnuson J."/>
            <person name="Mondo S."/>
            <person name="Nolan M."/>
            <person name="Ohm R."/>
            <person name="Pangilinan J."/>
            <person name="Park H.-J."/>
            <person name="Ramirez L."/>
            <person name="Alfaro M."/>
            <person name="Sun H."/>
            <person name="Tritt A."/>
            <person name="Yoshinaga Y."/>
            <person name="Zwiers L.-H."/>
            <person name="Turgeon B.G."/>
            <person name="Goodwin S.B."/>
            <person name="Spatafora J.W."/>
            <person name="Crous P.W."/>
            <person name="Grigoriev I.V."/>
        </authorList>
    </citation>
    <scope>NUCLEOTIDE SEQUENCE</scope>
    <source>
        <strain evidence="9">P77</strain>
    </source>
</reference>
<dbReference type="GO" id="GO:0006357">
    <property type="term" value="P:regulation of transcription by RNA polymerase II"/>
    <property type="evidence" value="ECO:0007669"/>
    <property type="project" value="InterPro"/>
</dbReference>
<dbReference type="GO" id="GO:0070847">
    <property type="term" value="C:core mediator complex"/>
    <property type="evidence" value="ECO:0007669"/>
    <property type="project" value="TreeGrafter"/>
</dbReference>